<proteinExistence type="inferred from homology"/>
<evidence type="ECO:0000256" key="6">
    <source>
        <dbReference type="ARBA" id="ARBA00023136"/>
    </source>
</evidence>
<dbReference type="PANTHER" id="PTHR30026:SF20">
    <property type="entry name" value="OUTER MEMBRANE PROTEIN TOLC"/>
    <property type="match status" value="1"/>
</dbReference>
<dbReference type="GO" id="GO:1990281">
    <property type="term" value="C:efflux pump complex"/>
    <property type="evidence" value="ECO:0007669"/>
    <property type="project" value="TreeGrafter"/>
</dbReference>
<dbReference type="InterPro" id="IPR003423">
    <property type="entry name" value="OMP_efflux"/>
</dbReference>
<keyword evidence="4" id="KW-1134">Transmembrane beta strand</keyword>
<reference evidence="9 10" key="1">
    <citation type="submission" date="2018-12" db="EMBL/GenBank/DDBJ databases">
        <authorList>
            <person name="Lunina O.N."/>
            <person name="Grouzdev D.S."/>
            <person name="Gorlenko V.M."/>
            <person name="Savvichev A.S."/>
        </authorList>
    </citation>
    <scope>NUCLEOTIDE SEQUENCE [LARGE SCALE GENOMIC DNA]</scope>
    <source>
        <strain evidence="9 10">BrKhr-17</strain>
    </source>
</reference>
<dbReference type="GO" id="GO:0009279">
    <property type="term" value="C:cell outer membrane"/>
    <property type="evidence" value="ECO:0007669"/>
    <property type="project" value="UniProtKB-SubCell"/>
</dbReference>
<keyword evidence="6" id="KW-0472">Membrane</keyword>
<dbReference type="GO" id="GO:0015562">
    <property type="term" value="F:efflux transmembrane transporter activity"/>
    <property type="evidence" value="ECO:0007669"/>
    <property type="project" value="InterPro"/>
</dbReference>
<comment type="similarity">
    <text evidence="2">Belongs to the outer membrane factor (OMF) (TC 1.B.17) family.</text>
</comment>
<keyword evidence="7" id="KW-0998">Cell outer membrane</keyword>
<dbReference type="Gene3D" id="1.20.1600.10">
    <property type="entry name" value="Outer membrane efflux proteins (OEP)"/>
    <property type="match status" value="1"/>
</dbReference>
<protein>
    <submittedName>
        <fullName evidence="9">TolC family protein</fullName>
    </submittedName>
</protein>
<organism evidence="9 10">
    <name type="scientific">Chlorobium phaeovibrioides</name>
    <dbReference type="NCBI Taxonomy" id="1094"/>
    <lineage>
        <taxon>Bacteria</taxon>
        <taxon>Pseudomonadati</taxon>
        <taxon>Chlorobiota</taxon>
        <taxon>Chlorobiia</taxon>
        <taxon>Chlorobiales</taxon>
        <taxon>Chlorobiaceae</taxon>
        <taxon>Chlorobium/Pelodictyon group</taxon>
        <taxon>Chlorobium</taxon>
    </lineage>
</organism>
<evidence type="ECO:0000256" key="3">
    <source>
        <dbReference type="ARBA" id="ARBA00022448"/>
    </source>
</evidence>
<keyword evidence="5" id="KW-0812">Transmembrane</keyword>
<dbReference type="PANTHER" id="PTHR30026">
    <property type="entry name" value="OUTER MEMBRANE PROTEIN TOLC"/>
    <property type="match status" value="1"/>
</dbReference>
<feature type="signal peptide" evidence="8">
    <location>
        <begin position="1"/>
        <end position="21"/>
    </location>
</feature>
<keyword evidence="3" id="KW-0813">Transport</keyword>
<evidence type="ECO:0000256" key="1">
    <source>
        <dbReference type="ARBA" id="ARBA00004442"/>
    </source>
</evidence>
<comment type="subcellular location">
    <subcellularLocation>
        <location evidence="1">Cell outer membrane</location>
    </subcellularLocation>
</comment>
<comment type="caution">
    <text evidence="9">The sequence shown here is derived from an EMBL/GenBank/DDBJ whole genome shotgun (WGS) entry which is preliminary data.</text>
</comment>
<gene>
    <name evidence="9" type="ORF">EKD02_08060</name>
</gene>
<dbReference type="Pfam" id="PF02321">
    <property type="entry name" value="OEP"/>
    <property type="match status" value="2"/>
</dbReference>
<dbReference type="RefSeq" id="WP_126384935.1">
    <property type="nucleotide sequence ID" value="NZ_RXYK01000013.1"/>
</dbReference>
<evidence type="ECO:0000256" key="8">
    <source>
        <dbReference type="SAM" id="SignalP"/>
    </source>
</evidence>
<sequence length="452" mass="50237">MVKNIVVSFLLVAASFTPVHAADKAPKDSSVAGELRVRLEDAVRIGLQKSRTLELARLDRRMSSEKLMEATSPVLPQITSGFTYTRSLQPSVMFLPNFPGDTSPMEISSDNSATATLEVSQSLFNGSAYASIRAAATAGKMSDEAYRNAESAVLSDISMAYYDALISRDQLKLVEESIARWEESRKDTQAMFRQGVVADIDTLKAFLSVENLRPDLIQAETRVNATMTRLKNTMGVSLETPLVLLDTLSVGSRSYPGDLGAAWSEAMEKRPDIRQLELQVKAEKDKITAVRAERFPMLTAVGQLESQTAFDDEVQLSDSRWPVSSWVGVQVSLPIFTGYRISSRVQQAKIAQFQTMTRLEDLRANAMAEIELRLSAWREAEKRIDVQSSTIAMAQRGYRISLLRFREGVGSRLELTDSELQLNKARTNYLQAVYDYLAAGVLLDRSLGRIPR</sequence>
<evidence type="ECO:0000256" key="7">
    <source>
        <dbReference type="ARBA" id="ARBA00023237"/>
    </source>
</evidence>
<evidence type="ECO:0000256" key="4">
    <source>
        <dbReference type="ARBA" id="ARBA00022452"/>
    </source>
</evidence>
<evidence type="ECO:0000256" key="2">
    <source>
        <dbReference type="ARBA" id="ARBA00007613"/>
    </source>
</evidence>
<name>A0A3S0L512_CHLPH</name>
<dbReference type="AlphaFoldDB" id="A0A3S0L512"/>
<dbReference type="Proteomes" id="UP000279908">
    <property type="component" value="Unassembled WGS sequence"/>
</dbReference>
<feature type="chain" id="PRO_5018752403" evidence="8">
    <location>
        <begin position="22"/>
        <end position="452"/>
    </location>
</feature>
<accession>A0A3S0L512</accession>
<evidence type="ECO:0000313" key="10">
    <source>
        <dbReference type="Proteomes" id="UP000279908"/>
    </source>
</evidence>
<keyword evidence="8" id="KW-0732">Signal</keyword>
<evidence type="ECO:0000313" key="9">
    <source>
        <dbReference type="EMBL" id="RTY36332.1"/>
    </source>
</evidence>
<dbReference type="GO" id="GO:0015288">
    <property type="term" value="F:porin activity"/>
    <property type="evidence" value="ECO:0007669"/>
    <property type="project" value="TreeGrafter"/>
</dbReference>
<dbReference type="EMBL" id="RXYK01000013">
    <property type="protein sequence ID" value="RTY36332.1"/>
    <property type="molecule type" value="Genomic_DNA"/>
</dbReference>
<dbReference type="SUPFAM" id="SSF56954">
    <property type="entry name" value="Outer membrane efflux proteins (OEP)"/>
    <property type="match status" value="1"/>
</dbReference>
<dbReference type="InterPro" id="IPR051906">
    <property type="entry name" value="TolC-like"/>
</dbReference>
<evidence type="ECO:0000256" key="5">
    <source>
        <dbReference type="ARBA" id="ARBA00022692"/>
    </source>
</evidence>